<sequence>MGRKNRHSLMMAQNLKGGKKAEGAAKGPLNKTKKAKNVFKVTTKKDKAKKAATNLKKGKTGKKEAMQNKSEKLNETLKTLHKDMVVKKKAAPKAAPKASPAGGRRTQRKAPKTRDVEAGLSTLDV</sequence>
<evidence type="ECO:0000313" key="2">
    <source>
        <dbReference type="EMBL" id="NBJ63124.1"/>
    </source>
</evidence>
<feature type="compositionally biased region" description="Basic residues" evidence="1">
    <location>
        <begin position="46"/>
        <end position="60"/>
    </location>
</feature>
<accession>A0A6B2EII8</accession>
<feature type="region of interest" description="Disordered" evidence="1">
    <location>
        <begin position="1"/>
        <end position="71"/>
    </location>
</feature>
<dbReference type="AlphaFoldDB" id="A0A6B2EII8"/>
<protein>
    <submittedName>
        <fullName evidence="2">Uncharacterized protein</fullName>
    </submittedName>
</protein>
<evidence type="ECO:0000256" key="1">
    <source>
        <dbReference type="SAM" id="MobiDB-lite"/>
    </source>
</evidence>
<organism evidence="2">
    <name type="scientific">Phlebotomus kandelakii</name>
    <dbReference type="NCBI Taxonomy" id="1109342"/>
    <lineage>
        <taxon>Eukaryota</taxon>
        <taxon>Metazoa</taxon>
        <taxon>Ecdysozoa</taxon>
        <taxon>Arthropoda</taxon>
        <taxon>Hexapoda</taxon>
        <taxon>Insecta</taxon>
        <taxon>Pterygota</taxon>
        <taxon>Neoptera</taxon>
        <taxon>Endopterygota</taxon>
        <taxon>Diptera</taxon>
        <taxon>Nematocera</taxon>
        <taxon>Psychodoidea</taxon>
        <taxon>Psychodidae</taxon>
        <taxon>Phlebotomus</taxon>
        <taxon>Larroussius</taxon>
    </lineage>
</organism>
<reference evidence="2" key="1">
    <citation type="submission" date="2019-10" db="EMBL/GenBank/DDBJ databases">
        <title>Short sand fly seasons in Tbilisi, Georgia, hinder development of host immunity to saliva of the visceral leishmaniasis vector Phlebotomus kandelakii.</title>
        <authorList>
            <person name="Oliveira F."/>
            <person name="Giorgobiani E."/>
            <person name="Guimaraes-Costa A.B."/>
            <person name="Abdeladhim M."/>
            <person name="Oristian J."/>
            <person name="Tskhvaradze L."/>
            <person name="Tsertsvadze N."/>
            <person name="Zakalashvili M."/>
            <person name="Valenzuela J.G."/>
            <person name="Kamhawi S."/>
        </authorList>
    </citation>
    <scope>NUCLEOTIDE SEQUENCE</scope>
    <source>
        <strain evidence="2">Wild-capture in Tbilisi</strain>
        <tissue evidence="2">Salivary glands</tissue>
    </source>
</reference>
<feature type="compositionally biased region" description="Low complexity" evidence="1">
    <location>
        <begin position="92"/>
        <end position="101"/>
    </location>
</feature>
<feature type="compositionally biased region" description="Basic and acidic residues" evidence="1">
    <location>
        <begin position="61"/>
        <end position="71"/>
    </location>
</feature>
<name>A0A6B2EII8_9DIPT</name>
<dbReference type="EMBL" id="GIFK01005421">
    <property type="protein sequence ID" value="NBJ63124.1"/>
    <property type="molecule type" value="Transcribed_RNA"/>
</dbReference>
<feature type="region of interest" description="Disordered" evidence="1">
    <location>
        <begin position="85"/>
        <end position="125"/>
    </location>
</feature>
<proteinExistence type="predicted"/>